<dbReference type="AlphaFoldDB" id="A0A915IDQ5"/>
<dbReference type="WBParaSite" id="nRc.2.0.1.t11336-RA">
    <property type="protein sequence ID" value="nRc.2.0.1.t11336-RA"/>
    <property type="gene ID" value="nRc.2.0.1.g11336"/>
</dbReference>
<evidence type="ECO:0000313" key="1">
    <source>
        <dbReference type="Proteomes" id="UP000887565"/>
    </source>
</evidence>
<name>A0A915IDQ5_ROMCU</name>
<keyword evidence="1" id="KW-1185">Reference proteome</keyword>
<dbReference type="Proteomes" id="UP000887565">
    <property type="component" value="Unplaced"/>
</dbReference>
<proteinExistence type="predicted"/>
<reference evidence="2" key="1">
    <citation type="submission" date="2022-11" db="UniProtKB">
        <authorList>
            <consortium name="WormBaseParasite"/>
        </authorList>
    </citation>
    <scope>IDENTIFICATION</scope>
</reference>
<accession>A0A915IDQ5</accession>
<sequence>MIHEIVSAISNEYNALASNKYNASAVKHQSAIKCKTNNNDTTISPTKIAGEDDSTTKIAKEEFVDATKMVEEEVTVAKKIIKEKEGIDATKFAGEQSNASEDQK</sequence>
<protein>
    <submittedName>
        <fullName evidence="2">Uncharacterized protein</fullName>
    </submittedName>
</protein>
<organism evidence="1 2">
    <name type="scientific">Romanomermis culicivorax</name>
    <name type="common">Nematode worm</name>
    <dbReference type="NCBI Taxonomy" id="13658"/>
    <lineage>
        <taxon>Eukaryota</taxon>
        <taxon>Metazoa</taxon>
        <taxon>Ecdysozoa</taxon>
        <taxon>Nematoda</taxon>
        <taxon>Enoplea</taxon>
        <taxon>Dorylaimia</taxon>
        <taxon>Mermithida</taxon>
        <taxon>Mermithoidea</taxon>
        <taxon>Mermithidae</taxon>
        <taxon>Romanomermis</taxon>
    </lineage>
</organism>
<evidence type="ECO:0000313" key="2">
    <source>
        <dbReference type="WBParaSite" id="nRc.2.0.1.t11336-RA"/>
    </source>
</evidence>